<reference evidence="1" key="1">
    <citation type="submission" date="2018-02" db="EMBL/GenBank/DDBJ databases">
        <title>Rhizophora mucronata_Transcriptome.</title>
        <authorList>
            <person name="Meera S.P."/>
            <person name="Sreeshan A."/>
            <person name="Augustine A."/>
        </authorList>
    </citation>
    <scope>NUCLEOTIDE SEQUENCE</scope>
    <source>
        <tissue evidence="1">Leaf</tissue>
    </source>
</reference>
<evidence type="ECO:0000313" key="1">
    <source>
        <dbReference type="EMBL" id="MBX72784.1"/>
    </source>
</evidence>
<organism evidence="1">
    <name type="scientific">Rhizophora mucronata</name>
    <name type="common">Asiatic mangrove</name>
    <dbReference type="NCBI Taxonomy" id="61149"/>
    <lineage>
        <taxon>Eukaryota</taxon>
        <taxon>Viridiplantae</taxon>
        <taxon>Streptophyta</taxon>
        <taxon>Embryophyta</taxon>
        <taxon>Tracheophyta</taxon>
        <taxon>Spermatophyta</taxon>
        <taxon>Magnoliopsida</taxon>
        <taxon>eudicotyledons</taxon>
        <taxon>Gunneridae</taxon>
        <taxon>Pentapetalae</taxon>
        <taxon>rosids</taxon>
        <taxon>fabids</taxon>
        <taxon>Malpighiales</taxon>
        <taxon>Rhizophoraceae</taxon>
        <taxon>Rhizophora</taxon>
    </lineage>
</organism>
<dbReference type="EMBL" id="GGEC01092300">
    <property type="protein sequence ID" value="MBX72784.1"/>
    <property type="molecule type" value="Transcribed_RNA"/>
</dbReference>
<sequence>MCVWSAQGNGGKIDGMVS</sequence>
<protein>
    <submittedName>
        <fullName evidence="1">Uncharacterized protein</fullName>
    </submittedName>
</protein>
<accession>A0A2P2R0X2</accession>
<name>A0A2P2R0X2_RHIMU</name>
<dbReference type="AlphaFoldDB" id="A0A2P2R0X2"/>
<proteinExistence type="predicted"/>